<comment type="caution">
    <text evidence="2">The sequence shown here is derived from an EMBL/GenBank/DDBJ whole genome shotgun (WGS) entry which is preliminary data.</text>
</comment>
<accession>A0A918WRS4</accession>
<organism evidence="2 3">
    <name type="scientific">Streptomyces cinnamoneus</name>
    <name type="common">Streptoverticillium cinnamoneum</name>
    <dbReference type="NCBI Taxonomy" id="53446"/>
    <lineage>
        <taxon>Bacteria</taxon>
        <taxon>Bacillati</taxon>
        <taxon>Actinomycetota</taxon>
        <taxon>Actinomycetes</taxon>
        <taxon>Kitasatosporales</taxon>
        <taxon>Streptomycetaceae</taxon>
        <taxon>Streptomyces</taxon>
        <taxon>Streptomyces cinnamoneus group</taxon>
    </lineage>
</organism>
<evidence type="ECO:0000313" key="3">
    <source>
        <dbReference type="Proteomes" id="UP000646244"/>
    </source>
</evidence>
<dbReference type="SUPFAM" id="SSF56024">
    <property type="entry name" value="Phospholipase D/nuclease"/>
    <property type="match status" value="1"/>
</dbReference>
<proteinExistence type="predicted"/>
<reference evidence="2" key="2">
    <citation type="submission" date="2020-09" db="EMBL/GenBank/DDBJ databases">
        <authorList>
            <person name="Sun Q."/>
            <person name="Ohkuma M."/>
        </authorList>
    </citation>
    <scope>NUCLEOTIDE SEQUENCE</scope>
    <source>
        <strain evidence="2">JCM 4633</strain>
    </source>
</reference>
<name>A0A918WRS4_STRCJ</name>
<protein>
    <submittedName>
        <fullName evidence="2">Uncharacterized protein</fullName>
    </submittedName>
</protein>
<dbReference type="Gene3D" id="3.30.870.10">
    <property type="entry name" value="Endonuclease Chain A"/>
    <property type="match status" value="1"/>
</dbReference>
<dbReference type="EMBL" id="BMVB01000054">
    <property type="protein sequence ID" value="GHC75188.1"/>
    <property type="molecule type" value="Genomic_DNA"/>
</dbReference>
<gene>
    <name evidence="2" type="ORF">GCM10010507_63210</name>
</gene>
<reference evidence="2" key="1">
    <citation type="journal article" date="2014" name="Int. J. Syst. Evol. Microbiol.">
        <title>Complete genome sequence of Corynebacterium casei LMG S-19264T (=DSM 44701T), isolated from a smear-ripened cheese.</title>
        <authorList>
            <consortium name="US DOE Joint Genome Institute (JGI-PGF)"/>
            <person name="Walter F."/>
            <person name="Albersmeier A."/>
            <person name="Kalinowski J."/>
            <person name="Ruckert C."/>
        </authorList>
    </citation>
    <scope>NUCLEOTIDE SEQUENCE</scope>
    <source>
        <strain evidence="2">JCM 4633</strain>
    </source>
</reference>
<evidence type="ECO:0000256" key="1">
    <source>
        <dbReference type="SAM" id="MobiDB-lite"/>
    </source>
</evidence>
<feature type="region of interest" description="Disordered" evidence="1">
    <location>
        <begin position="109"/>
        <end position="129"/>
    </location>
</feature>
<evidence type="ECO:0000313" key="2">
    <source>
        <dbReference type="EMBL" id="GHC75188.1"/>
    </source>
</evidence>
<dbReference type="AlphaFoldDB" id="A0A918WRS4"/>
<dbReference type="Proteomes" id="UP000646244">
    <property type="component" value="Unassembled WGS sequence"/>
</dbReference>
<sequence>MVNEFTAARTRGCQARVVTGDGSMSGANPFVRAVSFRLCAETEAGGRPVHEQFMIVRQGGAQSMLCAGSYRLMYRALRQNDESILALRDHLVAVPYRQRFDCLHGECKPWKPTSDVVPPADADDEEDAD</sequence>